<organism evidence="1 2">
    <name type="scientific">Fulvimarina endophytica</name>
    <dbReference type="NCBI Taxonomy" id="2293836"/>
    <lineage>
        <taxon>Bacteria</taxon>
        <taxon>Pseudomonadati</taxon>
        <taxon>Pseudomonadota</taxon>
        <taxon>Alphaproteobacteria</taxon>
        <taxon>Hyphomicrobiales</taxon>
        <taxon>Aurantimonadaceae</taxon>
        <taxon>Fulvimarina</taxon>
    </lineage>
</organism>
<dbReference type="InterPro" id="IPR003789">
    <property type="entry name" value="Asn/Gln_tRNA_amidoTrase-B-like"/>
</dbReference>
<dbReference type="InterPro" id="IPR019004">
    <property type="entry name" value="YqeY/Aim41"/>
</dbReference>
<dbReference type="Gene3D" id="1.10.1510.10">
    <property type="entry name" value="Uncharacterised protein YqeY/AIM41 PF09424, N-terminal domain"/>
    <property type="match status" value="1"/>
</dbReference>
<evidence type="ECO:0000313" key="1">
    <source>
        <dbReference type="EMBL" id="RFC66071.1"/>
    </source>
</evidence>
<keyword evidence="2" id="KW-1185">Reference proteome</keyword>
<dbReference type="Gene3D" id="1.10.10.410">
    <property type="match status" value="1"/>
</dbReference>
<dbReference type="InterPro" id="IPR023168">
    <property type="entry name" value="GatB_Yqey_C_2"/>
</dbReference>
<dbReference type="SUPFAM" id="SSF89095">
    <property type="entry name" value="GatB/YqeY motif"/>
    <property type="match status" value="1"/>
</dbReference>
<dbReference type="GO" id="GO:0016884">
    <property type="term" value="F:carbon-nitrogen ligase activity, with glutamine as amido-N-donor"/>
    <property type="evidence" value="ECO:0007669"/>
    <property type="project" value="InterPro"/>
</dbReference>
<evidence type="ECO:0000313" key="2">
    <source>
        <dbReference type="Proteomes" id="UP000264310"/>
    </source>
</evidence>
<dbReference type="OrthoDB" id="9788127at2"/>
<proteinExistence type="predicted"/>
<dbReference type="AlphaFoldDB" id="A0A371XA38"/>
<sequence length="149" mass="16936">MRETISEALTKAQDKGDKTRVCILRLIKAAVQDRDVANREAGRDPVDRSDILNILLTMRQQRVESAREFEETGRLELAEQEREEIGVIDEFLPKQLDETAMHQACKSAVEDVDAKGLRDVGRCMNTLKQRYPGQMDFTKASTVVKGMLR</sequence>
<dbReference type="Proteomes" id="UP000264310">
    <property type="component" value="Unassembled WGS sequence"/>
</dbReference>
<comment type="caution">
    <text evidence="1">The sequence shown here is derived from an EMBL/GenBank/DDBJ whole genome shotgun (WGS) entry which is preliminary data.</text>
</comment>
<dbReference type="Pfam" id="PF09424">
    <property type="entry name" value="YqeY"/>
    <property type="match status" value="1"/>
</dbReference>
<dbReference type="RefSeq" id="WP_116681322.1">
    <property type="nucleotide sequence ID" value="NZ_QURL01000001.1"/>
</dbReference>
<dbReference type="PANTHER" id="PTHR28055">
    <property type="entry name" value="ALTERED INHERITANCE OF MITOCHONDRIA PROTEIN 41, MITOCHONDRIAL"/>
    <property type="match status" value="1"/>
</dbReference>
<name>A0A371XA38_9HYPH</name>
<gene>
    <name evidence="1" type="ORF">DYI37_00955</name>
</gene>
<dbReference type="InterPro" id="IPR042184">
    <property type="entry name" value="YqeY/Aim41_N"/>
</dbReference>
<protein>
    <submittedName>
        <fullName evidence="1">GatB/YqeY domain-containing protein</fullName>
    </submittedName>
</protein>
<accession>A0A371XA38</accession>
<dbReference type="PANTHER" id="PTHR28055:SF1">
    <property type="entry name" value="ALTERED INHERITANCE OF MITOCHONDRIA PROTEIN 41, MITOCHONDRIAL"/>
    <property type="match status" value="1"/>
</dbReference>
<reference evidence="1 2" key="1">
    <citation type="submission" date="2018-08" db="EMBL/GenBank/DDBJ databases">
        <title>Fulvimarina sp. 85, whole genome shotgun sequence.</title>
        <authorList>
            <person name="Tuo L."/>
        </authorList>
    </citation>
    <scope>NUCLEOTIDE SEQUENCE [LARGE SCALE GENOMIC DNA]</scope>
    <source>
        <strain evidence="1 2">85</strain>
    </source>
</reference>
<dbReference type="EMBL" id="QURL01000001">
    <property type="protein sequence ID" value="RFC66071.1"/>
    <property type="molecule type" value="Genomic_DNA"/>
</dbReference>